<proteinExistence type="predicted"/>
<organism evidence="2 3">
    <name type="scientific">Nitratireductor rhodophyticola</name>
    <dbReference type="NCBI Taxonomy" id="2854036"/>
    <lineage>
        <taxon>Bacteria</taxon>
        <taxon>Pseudomonadati</taxon>
        <taxon>Pseudomonadota</taxon>
        <taxon>Alphaproteobacteria</taxon>
        <taxon>Hyphomicrobiales</taxon>
        <taxon>Phyllobacteriaceae</taxon>
        <taxon>Nitratireductor</taxon>
    </lineage>
</organism>
<dbReference type="Pfam" id="PF01965">
    <property type="entry name" value="DJ-1_PfpI"/>
    <property type="match status" value="1"/>
</dbReference>
<dbReference type="SUPFAM" id="SSF52317">
    <property type="entry name" value="Class I glutamine amidotransferase-like"/>
    <property type="match status" value="1"/>
</dbReference>
<name>A0ABS7R5V6_9HYPH</name>
<dbReference type="RefSeq" id="WP_223005548.1">
    <property type="nucleotide sequence ID" value="NZ_JAHSQO010000002.1"/>
</dbReference>
<protein>
    <submittedName>
        <fullName evidence="2">DJ-1/PfpI family protein</fullName>
    </submittedName>
</protein>
<feature type="domain" description="DJ-1/PfpI" evidence="1">
    <location>
        <begin position="6"/>
        <end position="171"/>
    </location>
</feature>
<gene>
    <name evidence="2" type="ORF">KVG22_06890</name>
</gene>
<dbReference type="Gene3D" id="3.40.50.880">
    <property type="match status" value="1"/>
</dbReference>
<keyword evidence="3" id="KW-1185">Reference proteome</keyword>
<evidence type="ECO:0000259" key="1">
    <source>
        <dbReference type="Pfam" id="PF01965"/>
    </source>
</evidence>
<dbReference type="InterPro" id="IPR029062">
    <property type="entry name" value="Class_I_gatase-like"/>
</dbReference>
<sequence length="195" mass="20700">MSDREKIGFVFIENYADWEYGLLAASAVEWLGADVVALTPGAGTVTSIAGFRRTGDRGVSAEENADLGAVAVIGSERWTVADAPDVAPLLQTVGARGGVVGGICAGTLALARAGLFQTRTHTSNGADWIDENLPDYKGRENYRDVPFAICDDRVVSAPGTAPATFASAFLEAVFPDKMEMLTEFRAMMAREFQSG</sequence>
<dbReference type="Proteomes" id="UP000777661">
    <property type="component" value="Unassembled WGS sequence"/>
</dbReference>
<reference evidence="2 3" key="1">
    <citation type="submission" date="2021-06" db="EMBL/GenBank/DDBJ databases">
        <title>Nitratireductor porphyridii sp. nov., isolated from a small marine red alga, Porphyridium purpureum in South Korea.</title>
        <authorList>
            <person name="Kim K.H."/>
            <person name="Kristyanto S."/>
            <person name="Jeon C.O."/>
        </authorList>
    </citation>
    <scope>NUCLEOTIDE SEQUENCE [LARGE SCALE GENOMIC DNA]</scope>
    <source>
        <strain evidence="2 3">R6</strain>
    </source>
</reference>
<evidence type="ECO:0000313" key="2">
    <source>
        <dbReference type="EMBL" id="MBY8916305.1"/>
    </source>
</evidence>
<accession>A0ABS7R5V6</accession>
<comment type="caution">
    <text evidence="2">The sequence shown here is derived from an EMBL/GenBank/DDBJ whole genome shotgun (WGS) entry which is preliminary data.</text>
</comment>
<evidence type="ECO:0000313" key="3">
    <source>
        <dbReference type="Proteomes" id="UP000777661"/>
    </source>
</evidence>
<dbReference type="EMBL" id="JAHSQO010000002">
    <property type="protein sequence ID" value="MBY8916305.1"/>
    <property type="molecule type" value="Genomic_DNA"/>
</dbReference>
<dbReference type="InterPro" id="IPR002818">
    <property type="entry name" value="DJ-1/PfpI"/>
</dbReference>